<accession>A0ABS0GY89</accession>
<gene>
    <name evidence="1" type="ORF">I0C86_19620</name>
</gene>
<dbReference type="EMBL" id="JADPUN010000183">
    <property type="protein sequence ID" value="MBF9131152.1"/>
    <property type="molecule type" value="Genomic_DNA"/>
</dbReference>
<proteinExistence type="predicted"/>
<sequence>MMDTTPLRQAYDALLATAPRAVPPPDEWNTEQVLAHVSLVSAATISTVAAVASGAISTYDNRLSQDAWTLDRVITLASGEAGLRERIRVQGEALCALAALLSEAELATKVPTLLLSNGTCLVEQPLLLRDILAGLADVELPGHTKQL</sequence>
<evidence type="ECO:0000313" key="2">
    <source>
        <dbReference type="Proteomes" id="UP000638560"/>
    </source>
</evidence>
<name>A0ABS0GY89_9ACTN</name>
<protein>
    <recommendedName>
        <fullName evidence="3">DinB-like domain-containing protein</fullName>
    </recommendedName>
</protein>
<evidence type="ECO:0000313" key="1">
    <source>
        <dbReference type="EMBL" id="MBF9131152.1"/>
    </source>
</evidence>
<reference evidence="1 2" key="1">
    <citation type="submission" date="2020-11" db="EMBL/GenBank/DDBJ databases">
        <title>A novel isolate from a Black sea contaminated sediment with potential to produce alkanes: Plantactinospora alkalitolerans sp. nov.</title>
        <authorList>
            <person name="Carro L."/>
            <person name="Veyisoglu A."/>
            <person name="Guven K."/>
            <person name="Schumann P."/>
            <person name="Klenk H.-P."/>
            <person name="Sahin N."/>
        </authorList>
    </citation>
    <scope>NUCLEOTIDE SEQUENCE [LARGE SCALE GENOMIC DNA]</scope>
    <source>
        <strain evidence="1 2">S1510</strain>
    </source>
</reference>
<keyword evidence="2" id="KW-1185">Reference proteome</keyword>
<comment type="caution">
    <text evidence="1">The sequence shown here is derived from an EMBL/GenBank/DDBJ whole genome shotgun (WGS) entry which is preliminary data.</text>
</comment>
<evidence type="ECO:0008006" key="3">
    <source>
        <dbReference type="Google" id="ProtNLM"/>
    </source>
</evidence>
<organism evidence="1 2">
    <name type="scientific">Plantactinospora alkalitolerans</name>
    <dbReference type="NCBI Taxonomy" id="2789879"/>
    <lineage>
        <taxon>Bacteria</taxon>
        <taxon>Bacillati</taxon>
        <taxon>Actinomycetota</taxon>
        <taxon>Actinomycetes</taxon>
        <taxon>Micromonosporales</taxon>
        <taxon>Micromonosporaceae</taxon>
        <taxon>Plantactinospora</taxon>
    </lineage>
</organism>
<dbReference type="Proteomes" id="UP000638560">
    <property type="component" value="Unassembled WGS sequence"/>
</dbReference>